<evidence type="ECO:0000313" key="2">
    <source>
        <dbReference type="Proteomes" id="UP001500707"/>
    </source>
</evidence>
<accession>A0ABP6XKP2</accession>
<organism evidence="1 2">
    <name type="scientific">Streptomyces osmaniensis</name>
    <dbReference type="NCBI Taxonomy" id="593134"/>
    <lineage>
        <taxon>Bacteria</taxon>
        <taxon>Bacillati</taxon>
        <taxon>Actinomycetota</taxon>
        <taxon>Actinomycetes</taxon>
        <taxon>Kitasatosporales</taxon>
        <taxon>Streptomycetaceae</taxon>
        <taxon>Streptomyces</taxon>
    </lineage>
</organism>
<comment type="caution">
    <text evidence="1">The sequence shown here is derived from an EMBL/GenBank/DDBJ whole genome shotgun (WGS) entry which is preliminary data.</text>
</comment>
<evidence type="ECO:0000313" key="1">
    <source>
        <dbReference type="EMBL" id="GAA3567881.1"/>
    </source>
</evidence>
<gene>
    <name evidence="1" type="ORF">GCM10022295_57180</name>
</gene>
<dbReference type="Proteomes" id="UP001500707">
    <property type="component" value="Unassembled WGS sequence"/>
</dbReference>
<proteinExistence type="predicted"/>
<dbReference type="EMBL" id="BAABCE010000011">
    <property type="protein sequence ID" value="GAA3567881.1"/>
    <property type="molecule type" value="Genomic_DNA"/>
</dbReference>
<sequence>MLSPAIVTVVFDDGHVLSARESLFASERPLRTPKAITVEKAATRIERSILFRIVGFVLT</sequence>
<reference evidence="2" key="1">
    <citation type="journal article" date="2019" name="Int. J. Syst. Evol. Microbiol.">
        <title>The Global Catalogue of Microorganisms (GCM) 10K type strain sequencing project: providing services to taxonomists for standard genome sequencing and annotation.</title>
        <authorList>
            <consortium name="The Broad Institute Genomics Platform"/>
            <consortium name="The Broad Institute Genome Sequencing Center for Infectious Disease"/>
            <person name="Wu L."/>
            <person name="Ma J."/>
        </authorList>
    </citation>
    <scope>NUCLEOTIDE SEQUENCE [LARGE SCALE GENOMIC DNA]</scope>
    <source>
        <strain evidence="2">JCM 17656</strain>
    </source>
</reference>
<keyword evidence="2" id="KW-1185">Reference proteome</keyword>
<name>A0ABP6XKP2_9ACTN</name>
<protein>
    <submittedName>
        <fullName evidence="1">Uncharacterized protein</fullName>
    </submittedName>
</protein>